<name>A6UNE6_METVS</name>
<dbReference type="KEGG" id="mvn:Mevan_0105"/>
<sequence>MPKLEITLKQHTPMIHFQHDQAGATLRATELKPKLDKFLIKYVFNDSKEKYKEYLINGTEKALNYKVKISSEGWRQGEIQKYEKEYDAYFGDLPGLTLCDSVTLCFFSYDKELLKNIEKILNPFFAVTNFGTRQNKGFGSFYPEGAEYEFEKDFKEFFKDRLLFEKHERTEEQCLIKINKNYNSMKSGLNGENSFLVEYSKTKNFSGEKKLTNMLSKGYVQNVPGNEKYLRAMLGLAENYSYDNGNTTVTIKSTRENDEKIDRFKSPITFKVINKTIYVIPEEIPEEMYDAEFEFKNGNKYMRLKTPSKNEFNLAEFLKSEEYGLVSLGYTKIGGDK</sequence>
<dbReference type="AlphaFoldDB" id="A6UNE6"/>
<dbReference type="eggNOG" id="arCOG12656">
    <property type="taxonomic scope" value="Archaea"/>
</dbReference>
<dbReference type="Proteomes" id="UP000001107">
    <property type="component" value="Chromosome"/>
</dbReference>
<gene>
    <name evidence="1" type="ordered locus">Mevan_0105</name>
</gene>
<organism evidence="1 2">
    <name type="scientific">Methanococcus vannielii (strain ATCC 35089 / DSM 1224 / JCM 13029 / OCM 148 / SB)</name>
    <dbReference type="NCBI Taxonomy" id="406327"/>
    <lineage>
        <taxon>Archaea</taxon>
        <taxon>Methanobacteriati</taxon>
        <taxon>Methanobacteriota</taxon>
        <taxon>Methanomada group</taxon>
        <taxon>Methanococci</taxon>
        <taxon>Methanococcales</taxon>
        <taxon>Methanococcaceae</taxon>
        <taxon>Methanococcus</taxon>
    </lineage>
</organism>
<dbReference type="EMBL" id="CP000742">
    <property type="protein sequence ID" value="ABR54018.1"/>
    <property type="molecule type" value="Genomic_DNA"/>
</dbReference>
<dbReference type="HOGENOM" id="CLU_055113_0_0_2"/>
<accession>A6UNE6</accession>
<proteinExistence type="predicted"/>
<dbReference type="RefSeq" id="WP_011971922.1">
    <property type="nucleotide sequence ID" value="NC_009634.1"/>
</dbReference>
<keyword evidence="2" id="KW-1185">Reference proteome</keyword>
<dbReference type="STRING" id="406327.Mevan_0105"/>
<reference evidence="1" key="1">
    <citation type="submission" date="2007-06" db="EMBL/GenBank/DDBJ databases">
        <title>Complete sequence of Methanococcus vannielii SB.</title>
        <authorList>
            <consortium name="US DOE Joint Genome Institute"/>
            <person name="Copeland A."/>
            <person name="Lucas S."/>
            <person name="Lapidus A."/>
            <person name="Barry K."/>
            <person name="Glavina del Rio T."/>
            <person name="Dalin E."/>
            <person name="Tice H."/>
            <person name="Pitluck S."/>
            <person name="Chain P."/>
            <person name="Malfatti S."/>
            <person name="Shin M."/>
            <person name="Vergez L."/>
            <person name="Schmutz J."/>
            <person name="Larimer F."/>
            <person name="Land M."/>
            <person name="Hauser L."/>
            <person name="Kyrpides N."/>
            <person name="Anderson I."/>
            <person name="Sieprawska-Lupa M."/>
            <person name="Whitman W.B."/>
            <person name="Richardson P."/>
        </authorList>
    </citation>
    <scope>NUCLEOTIDE SEQUENCE [LARGE SCALE GENOMIC DNA]</scope>
    <source>
        <strain evidence="1">SB</strain>
    </source>
</reference>
<dbReference type="OrthoDB" id="62337at2157"/>
<evidence type="ECO:0000313" key="1">
    <source>
        <dbReference type="EMBL" id="ABR54018.1"/>
    </source>
</evidence>
<dbReference type="GeneID" id="5325243"/>
<evidence type="ECO:0000313" key="2">
    <source>
        <dbReference type="Proteomes" id="UP000001107"/>
    </source>
</evidence>
<protein>
    <submittedName>
        <fullName evidence="1">Uncharacterized protein</fullName>
    </submittedName>
</protein>